<accession>A0AAF0HA87</accession>
<name>A0AAF0HA87_9HYPH</name>
<sequence>MAQVLRICFEKANKSEAGQVFGIADFLATVAIFVVAYSLSDAKYKFRNAVTRVSYRTILFYSTLVGGVALIVSNAVFALELPIPRALNNPLYFQIIIAAIFIGVIAYWMFKSFVRPPIFTKFNAVPFAQEVFRCIADGDQTELAACVNEVGRSARGLLREASRTETRRAIHAGGIEHYAPTSAKIASDILLLIGDRRFCRMVASRMPWVAVEIFRAAGELDGDVRRLAQFSRNVSDEFFADPESAIHHEDDGYYSGLIGYLKPVSSALYGNSKLIERLSDAGGSPLHLLWLRSDQWSIKSWKTYNEAVLLYLESKLKRGKGTYVATDLYQVFSGYRSLCRDLYLVNGMDDGEYYSSLAYQKFYEIVDFVREVLALLQKYNVTADPYPSMHDGHFFPDDIYDHLVDISLDLFSSAGSVDTPDFRNWVVQHNTLWSKLMAESDENYALDIYRKRLQRVLWSELSDLSRLPNFVSARILAVCLNVLGFRTDHDVHMPKRTRAFKRLILGWTKRNFLTLHSKYPSVAQSCIGGTITFDKDGGQLVKTYSSYFDKEPTREYLTLDPASGAVDSLGQQ</sequence>
<feature type="transmembrane region" description="Helical" evidence="1">
    <location>
        <begin position="20"/>
        <end position="39"/>
    </location>
</feature>
<protein>
    <submittedName>
        <fullName evidence="2">Uncharacterized protein</fullName>
    </submittedName>
</protein>
<reference evidence="2" key="1">
    <citation type="submission" date="2023-05" db="EMBL/GenBank/DDBJ databases">
        <title>Complete genome sequence of Agrobacterium larrymoorei CFBP5477.</title>
        <authorList>
            <person name="Yen H.-C."/>
            <person name="Chou L."/>
            <person name="Lin Y.-C."/>
            <person name="Lai E.-M."/>
            <person name="Kuo C.-H."/>
        </authorList>
    </citation>
    <scope>NUCLEOTIDE SEQUENCE</scope>
    <source>
        <strain evidence="2">CFBP5477</strain>
    </source>
</reference>
<proteinExistence type="predicted"/>
<gene>
    <name evidence="2" type="ORF">CFBP5477_014240</name>
</gene>
<evidence type="ECO:0000313" key="2">
    <source>
        <dbReference type="EMBL" id="WHA40950.1"/>
    </source>
</evidence>
<keyword evidence="1" id="KW-0812">Transmembrane</keyword>
<dbReference type="Proteomes" id="UP000298664">
    <property type="component" value="Chromosome Circular"/>
</dbReference>
<dbReference type="RefSeq" id="WP_137392972.1">
    <property type="nucleotide sequence ID" value="NZ_CP124733.1"/>
</dbReference>
<organism evidence="2 3">
    <name type="scientific">Agrobacterium larrymoorei</name>
    <dbReference type="NCBI Taxonomy" id="160699"/>
    <lineage>
        <taxon>Bacteria</taxon>
        <taxon>Pseudomonadati</taxon>
        <taxon>Pseudomonadota</taxon>
        <taxon>Alphaproteobacteria</taxon>
        <taxon>Hyphomicrobiales</taxon>
        <taxon>Rhizobiaceae</taxon>
        <taxon>Rhizobium/Agrobacterium group</taxon>
        <taxon>Agrobacterium</taxon>
    </lineage>
</organism>
<keyword evidence="1" id="KW-1133">Transmembrane helix</keyword>
<dbReference type="AlphaFoldDB" id="A0AAF0HA87"/>
<feature type="transmembrane region" description="Helical" evidence="1">
    <location>
        <begin position="91"/>
        <end position="110"/>
    </location>
</feature>
<evidence type="ECO:0000313" key="3">
    <source>
        <dbReference type="Proteomes" id="UP000298664"/>
    </source>
</evidence>
<feature type="transmembrane region" description="Helical" evidence="1">
    <location>
        <begin position="59"/>
        <end position="79"/>
    </location>
</feature>
<dbReference type="EMBL" id="CP124733">
    <property type="protein sequence ID" value="WHA40950.1"/>
    <property type="molecule type" value="Genomic_DNA"/>
</dbReference>
<keyword evidence="1" id="KW-0472">Membrane</keyword>
<evidence type="ECO:0000256" key="1">
    <source>
        <dbReference type="SAM" id="Phobius"/>
    </source>
</evidence>